<organism evidence="2 3">
    <name type="scientific">Nocardioides flavus</name>
    <name type="common">ex Wang et al. 2016</name>
    <dbReference type="NCBI Taxonomy" id="2058780"/>
    <lineage>
        <taxon>Bacteria</taxon>
        <taxon>Bacillati</taxon>
        <taxon>Actinomycetota</taxon>
        <taxon>Actinomycetes</taxon>
        <taxon>Propionibacteriales</taxon>
        <taxon>Nocardioidaceae</taxon>
        <taxon>Nocardioides</taxon>
    </lineage>
</organism>
<evidence type="ECO:0000259" key="1">
    <source>
        <dbReference type="Pfam" id="PF04248"/>
    </source>
</evidence>
<evidence type="ECO:0000313" key="2">
    <source>
        <dbReference type="EMBL" id="GHE18970.1"/>
    </source>
</evidence>
<dbReference type="Pfam" id="PF04248">
    <property type="entry name" value="NTP_transf_9"/>
    <property type="match status" value="1"/>
</dbReference>
<evidence type="ECO:0000313" key="3">
    <source>
        <dbReference type="Proteomes" id="UP000597341"/>
    </source>
</evidence>
<dbReference type="InterPro" id="IPR038694">
    <property type="entry name" value="DUF427_sf"/>
</dbReference>
<sequence>MTMRAELEGTVLAEGEDTVARGGFHYFAPQDVAFRYLRPVSLRPSLRGTSARFDVCIDGTRALDAAWCIARPRWWSRTVRGRVAFAPPVVVRRVEDAPGPSLRPTRSPQ</sequence>
<dbReference type="InterPro" id="IPR007361">
    <property type="entry name" value="DUF427"/>
</dbReference>
<name>A0ABQ3HQD3_9ACTN</name>
<proteinExistence type="predicted"/>
<accession>A0ABQ3HQD3</accession>
<reference evidence="3" key="1">
    <citation type="journal article" date="2019" name="Int. J. Syst. Evol. Microbiol.">
        <title>The Global Catalogue of Microorganisms (GCM) 10K type strain sequencing project: providing services to taxonomists for standard genome sequencing and annotation.</title>
        <authorList>
            <consortium name="The Broad Institute Genomics Platform"/>
            <consortium name="The Broad Institute Genome Sequencing Center for Infectious Disease"/>
            <person name="Wu L."/>
            <person name="Ma J."/>
        </authorList>
    </citation>
    <scope>NUCLEOTIDE SEQUENCE [LARGE SCALE GENOMIC DNA]</scope>
    <source>
        <strain evidence="3">CGMCC 1.12791</strain>
    </source>
</reference>
<dbReference type="Gene3D" id="2.170.150.40">
    <property type="entry name" value="Domain of unknown function (DUF427)"/>
    <property type="match status" value="1"/>
</dbReference>
<protein>
    <recommendedName>
        <fullName evidence="1">DUF427 domain-containing protein</fullName>
    </recommendedName>
</protein>
<comment type="caution">
    <text evidence="2">The sequence shown here is derived from an EMBL/GenBank/DDBJ whole genome shotgun (WGS) entry which is preliminary data.</text>
</comment>
<keyword evidence="3" id="KW-1185">Reference proteome</keyword>
<dbReference type="Proteomes" id="UP000597341">
    <property type="component" value="Unassembled WGS sequence"/>
</dbReference>
<dbReference type="EMBL" id="BNAD01000015">
    <property type="protein sequence ID" value="GHE18970.1"/>
    <property type="molecule type" value="Genomic_DNA"/>
</dbReference>
<gene>
    <name evidence="2" type="ORF">GCM10011376_35800</name>
</gene>
<feature type="domain" description="DUF427" evidence="1">
    <location>
        <begin position="3"/>
        <end position="87"/>
    </location>
</feature>